<dbReference type="GO" id="GO:0016020">
    <property type="term" value="C:membrane"/>
    <property type="evidence" value="ECO:0007669"/>
    <property type="project" value="InterPro"/>
</dbReference>
<dbReference type="GO" id="GO:0005524">
    <property type="term" value="F:ATP binding"/>
    <property type="evidence" value="ECO:0007669"/>
    <property type="project" value="InterPro"/>
</dbReference>
<evidence type="ECO:0000256" key="2">
    <source>
        <dbReference type="ARBA" id="ARBA00023010"/>
    </source>
</evidence>
<dbReference type="Proteomes" id="UP000887540">
    <property type="component" value="Unplaced"/>
</dbReference>
<dbReference type="InterPro" id="IPR014018">
    <property type="entry name" value="SecA_motor_DEAD"/>
</dbReference>
<evidence type="ECO:0000256" key="1">
    <source>
        <dbReference type="ARBA" id="ARBA00022927"/>
    </source>
</evidence>
<feature type="domain" description="SecA family profile" evidence="3">
    <location>
        <begin position="379"/>
        <end position="637"/>
    </location>
</feature>
<dbReference type="Gene3D" id="3.40.50.300">
    <property type="entry name" value="P-loop containing nucleotide triphosphate hydrolases"/>
    <property type="match status" value="1"/>
</dbReference>
<evidence type="ECO:0000313" key="4">
    <source>
        <dbReference type="Proteomes" id="UP000887540"/>
    </source>
</evidence>
<name>A0A914DIL7_9BILA</name>
<dbReference type="InterPro" id="IPR000185">
    <property type="entry name" value="SecA"/>
</dbReference>
<dbReference type="PANTHER" id="PTHR30612">
    <property type="entry name" value="SECA INNER MEMBRANE COMPONENT OF SEC PROTEIN SECRETION SYSTEM"/>
    <property type="match status" value="1"/>
</dbReference>
<dbReference type="SUPFAM" id="SSF52540">
    <property type="entry name" value="P-loop containing nucleoside triphosphate hydrolases"/>
    <property type="match status" value="1"/>
</dbReference>
<dbReference type="GO" id="GO:0006886">
    <property type="term" value="P:intracellular protein transport"/>
    <property type="evidence" value="ECO:0007669"/>
    <property type="project" value="InterPro"/>
</dbReference>
<reference evidence="5" key="1">
    <citation type="submission" date="2022-11" db="UniProtKB">
        <authorList>
            <consortium name="WormBaseParasite"/>
        </authorList>
    </citation>
    <scope>IDENTIFICATION</scope>
</reference>
<organism evidence="4 5">
    <name type="scientific">Acrobeloides nanus</name>
    <dbReference type="NCBI Taxonomy" id="290746"/>
    <lineage>
        <taxon>Eukaryota</taxon>
        <taxon>Metazoa</taxon>
        <taxon>Ecdysozoa</taxon>
        <taxon>Nematoda</taxon>
        <taxon>Chromadorea</taxon>
        <taxon>Rhabditida</taxon>
        <taxon>Tylenchina</taxon>
        <taxon>Cephalobomorpha</taxon>
        <taxon>Cephaloboidea</taxon>
        <taxon>Cephalobidae</taxon>
        <taxon>Acrobeloides</taxon>
    </lineage>
</organism>
<evidence type="ECO:0000313" key="5">
    <source>
        <dbReference type="WBParaSite" id="ACRNAN_scaffold257.g30961.t1"/>
    </source>
</evidence>
<keyword evidence="1" id="KW-0653">Protein transport</keyword>
<proteinExistence type="predicted"/>
<keyword evidence="1" id="KW-0813">Transport</keyword>
<dbReference type="PANTHER" id="PTHR30612:SF0">
    <property type="entry name" value="CHLOROPLAST PROTEIN-TRANSPORTING ATPASE"/>
    <property type="match status" value="1"/>
</dbReference>
<keyword evidence="4" id="KW-1185">Reference proteome</keyword>
<dbReference type="GO" id="GO:0006605">
    <property type="term" value="P:protein targeting"/>
    <property type="evidence" value="ECO:0007669"/>
    <property type="project" value="InterPro"/>
</dbReference>
<dbReference type="AlphaFoldDB" id="A0A914DIL7"/>
<evidence type="ECO:0000259" key="3">
    <source>
        <dbReference type="PROSITE" id="PS51196"/>
    </source>
</evidence>
<dbReference type="InterPro" id="IPR011115">
    <property type="entry name" value="SecA_DEAD"/>
</dbReference>
<dbReference type="PROSITE" id="PS51196">
    <property type="entry name" value="SECA_MOTOR_DEAD"/>
    <property type="match status" value="1"/>
</dbReference>
<sequence>MEEIHLEVEKLVNNCLTCNDHEEENVDQEPLFPERTRNESMLTIESVIAAIDDKYFEREYNDQLSLFSLDVEEKFSTIIGPIVSRYWAEKDANLQKELYKNLFTFLEDDEIQEEVENYLMKILTERFANVKEIIEKVKILVLESKILSKAQNAKNEKDGKDGSNGNAGESSGNLMVLSKEVKNFQNLKIFLNGADGQDGQEGGDGFNGMSGAQMTRAEFEKLMPKFGRSIGGNTEVFLQNFRNFNWKKVLNLVFHEIDTFDHYEGVDRQTGQKCIFSISLNMLGLVHAYMLVQGASPTKATNGGKGGLGGQGGFRGKCIVKVGNSGEKVQVNVEAFSDKLEGAISEEQLQEFKQEVLKNNFSDEEVMQILFRMSTGEEVKNCSRLGATIQSRKSEELLALIESSTSDPEIIKNIGKLQILMQYTALRLERNQILWEIFEKLKIQEDTSNLNLDLTNWLVYPEKWIPELKKDYIQQVVDKTKFYSFLLQIVDEVINLKRGYRLRDSHKIAILSALTSNTKLLMQVATGEGKSLIIAVIAIIKAIEGETVDVITSSHVLAKRDADFNKDNQEGMGDLYAYFGVKVGHNCDEDSEIRRKAYQSCLVVYGDLGNFQRDFLLDTYYNKNILEPKSGAQPTAP</sequence>
<dbReference type="GO" id="GO:0017038">
    <property type="term" value="P:protein import"/>
    <property type="evidence" value="ECO:0007669"/>
    <property type="project" value="InterPro"/>
</dbReference>
<dbReference type="Pfam" id="PF07517">
    <property type="entry name" value="SecA_DEAD"/>
    <property type="match status" value="1"/>
</dbReference>
<accession>A0A914DIL7</accession>
<dbReference type="WBParaSite" id="ACRNAN_scaffold257.g30961.t1">
    <property type="protein sequence ID" value="ACRNAN_scaffold257.g30961.t1"/>
    <property type="gene ID" value="ACRNAN_scaffold257.g30961"/>
</dbReference>
<keyword evidence="2" id="KW-0811">Translocation</keyword>
<protein>
    <submittedName>
        <fullName evidence="5">Chloroplast protein-transporting ATPase</fullName>
    </submittedName>
</protein>
<dbReference type="InterPro" id="IPR027417">
    <property type="entry name" value="P-loop_NTPase"/>
</dbReference>